<gene>
    <name evidence="2" type="ORF">MUK42_02714</name>
</gene>
<protein>
    <submittedName>
        <fullName evidence="2">B3</fullName>
    </submittedName>
</protein>
<feature type="compositionally biased region" description="Basic and acidic residues" evidence="1">
    <location>
        <begin position="179"/>
        <end position="189"/>
    </location>
</feature>
<evidence type="ECO:0000313" key="2">
    <source>
        <dbReference type="EMBL" id="URD79003.1"/>
    </source>
</evidence>
<dbReference type="EMBL" id="CP097503">
    <property type="protein sequence ID" value="URD79003.1"/>
    <property type="molecule type" value="Genomic_DNA"/>
</dbReference>
<feature type="compositionally biased region" description="Low complexity" evidence="1">
    <location>
        <begin position="168"/>
        <end position="178"/>
    </location>
</feature>
<name>A0A9E7JFA9_9LILI</name>
<evidence type="ECO:0000256" key="1">
    <source>
        <dbReference type="SAM" id="MobiDB-lite"/>
    </source>
</evidence>
<dbReference type="OrthoDB" id="2020802at2759"/>
<evidence type="ECO:0000313" key="3">
    <source>
        <dbReference type="Proteomes" id="UP001055439"/>
    </source>
</evidence>
<keyword evidence="3" id="KW-1185">Reference proteome</keyword>
<accession>A0A9E7JFA9</accession>
<sequence length="189" mass="20014">MEPVRQGEAARRRGHRLLQSWRWRLRSPQSLHRLEAAAGEPRPGPDAPRSSPGRILCAVESYGYSVASPTAIEGQLLFFRSPATGPPSVEVQPSGSGGLSMVLEPMPEVHSQATAKRVRLFGVNLVRPESEGDAGGGGGGGEATSSCLLPSQETSALHLLRLQHGSVESSLASSSSMSKEQHSSLDLDL</sequence>
<feature type="region of interest" description="Disordered" evidence="1">
    <location>
        <begin position="168"/>
        <end position="189"/>
    </location>
</feature>
<dbReference type="Proteomes" id="UP001055439">
    <property type="component" value="Chromosome 10"/>
</dbReference>
<proteinExistence type="predicted"/>
<reference evidence="2" key="1">
    <citation type="submission" date="2022-05" db="EMBL/GenBank/DDBJ databases">
        <title>The Musa troglodytarum L. genome provides insights into the mechanism of non-climacteric behaviour and enrichment of carotenoids.</title>
        <authorList>
            <person name="Wang J."/>
        </authorList>
    </citation>
    <scope>NUCLEOTIDE SEQUENCE</scope>
    <source>
        <tissue evidence="2">Leaf</tissue>
    </source>
</reference>
<dbReference type="AlphaFoldDB" id="A0A9E7JFA9"/>
<organism evidence="2 3">
    <name type="scientific">Musa troglodytarum</name>
    <name type="common">fe'i banana</name>
    <dbReference type="NCBI Taxonomy" id="320322"/>
    <lineage>
        <taxon>Eukaryota</taxon>
        <taxon>Viridiplantae</taxon>
        <taxon>Streptophyta</taxon>
        <taxon>Embryophyta</taxon>
        <taxon>Tracheophyta</taxon>
        <taxon>Spermatophyta</taxon>
        <taxon>Magnoliopsida</taxon>
        <taxon>Liliopsida</taxon>
        <taxon>Zingiberales</taxon>
        <taxon>Musaceae</taxon>
        <taxon>Musa</taxon>
    </lineage>
</organism>
<feature type="region of interest" description="Disordered" evidence="1">
    <location>
        <begin position="34"/>
        <end position="53"/>
    </location>
</feature>